<dbReference type="RefSeq" id="WP_065237181.1">
    <property type="nucleotide sequence ID" value="NZ_JTJR01000018.1"/>
</dbReference>
<dbReference type="PROSITE" id="PS00092">
    <property type="entry name" value="N6_MTASE"/>
    <property type="match status" value="1"/>
</dbReference>
<dbReference type="GO" id="GO:0003676">
    <property type="term" value="F:nucleic acid binding"/>
    <property type="evidence" value="ECO:0007669"/>
    <property type="project" value="InterPro"/>
</dbReference>
<dbReference type="NCBIfam" id="TIGR00095">
    <property type="entry name" value="16S rRNA (guanine(966)-N(2))-methyltransferase RsmD"/>
    <property type="match status" value="1"/>
</dbReference>
<dbReference type="EC" id="2.1.1.171" evidence="3 8"/>
<sequence>MAKNLVKVPQGKGDVRIIAGLWRGRKLPVLLSQGLRPTSDRVRETLFNWLMNDIVDARCLDCFAGSGALGFESLSRQAKSVTMLEKSSVIAKQLQQNLQQLKAQNGEVICTDTLRFLREQTVTAPFDIVFLDPPFHQDLLVETITLLESRSWLAQNALIYLECEKTLNEIEIPQTWQLLKEKFTQQVAYRLYQKQMCKGEGIY</sequence>
<evidence type="ECO:0000256" key="6">
    <source>
        <dbReference type="ARBA" id="ARBA00022679"/>
    </source>
</evidence>
<evidence type="ECO:0000313" key="10">
    <source>
        <dbReference type="EMBL" id="OBX04856.1"/>
    </source>
</evidence>
<comment type="catalytic activity">
    <reaction evidence="7 8">
        <text>guanosine(966) in 16S rRNA + S-adenosyl-L-methionine = N(2)-methylguanosine(966) in 16S rRNA + S-adenosyl-L-homocysteine + H(+)</text>
        <dbReference type="Rhea" id="RHEA:23548"/>
        <dbReference type="Rhea" id="RHEA-COMP:10211"/>
        <dbReference type="Rhea" id="RHEA-COMP:10212"/>
        <dbReference type="ChEBI" id="CHEBI:15378"/>
        <dbReference type="ChEBI" id="CHEBI:57856"/>
        <dbReference type="ChEBI" id="CHEBI:59789"/>
        <dbReference type="ChEBI" id="CHEBI:74269"/>
        <dbReference type="ChEBI" id="CHEBI:74481"/>
        <dbReference type="EC" id="2.1.1.171"/>
    </reaction>
</comment>
<comment type="function">
    <text evidence="1 8">Specifically methylates the guanine in position 966 of 16S rRNA in the assembled 30S particle.</text>
</comment>
<dbReference type="GO" id="GO:0052913">
    <property type="term" value="F:16S rRNA (guanine(966)-N(2))-methyltransferase activity"/>
    <property type="evidence" value="ECO:0007669"/>
    <property type="project" value="UniProtKB-EC"/>
</dbReference>
<comment type="similarity">
    <text evidence="2 8">Belongs to the methyltransferase superfamily. RsmD family.</text>
</comment>
<dbReference type="InterPro" id="IPR029063">
    <property type="entry name" value="SAM-dependent_MTases_sf"/>
</dbReference>
<dbReference type="PATRIC" id="fig|505345.6.peg.994"/>
<gene>
    <name evidence="10" type="ORF">QV06_04855</name>
</gene>
<evidence type="ECO:0000313" key="11">
    <source>
        <dbReference type="Proteomes" id="UP000092626"/>
    </source>
</evidence>
<evidence type="ECO:0000256" key="1">
    <source>
        <dbReference type="ARBA" id="ARBA00002649"/>
    </source>
</evidence>
<dbReference type="PANTHER" id="PTHR43542:SF1">
    <property type="entry name" value="METHYLTRANSFERASE"/>
    <property type="match status" value="1"/>
</dbReference>
<dbReference type="PIRSF" id="PIRSF004553">
    <property type="entry name" value="CHP00095"/>
    <property type="match status" value="1"/>
</dbReference>
<keyword evidence="9" id="KW-0175">Coiled coil</keyword>
<proteinExistence type="inferred from homology"/>
<reference evidence="10 11" key="1">
    <citation type="submission" date="2014-11" db="EMBL/GenBank/DDBJ databases">
        <title>Pan-genome of Gallibacterium spp.</title>
        <authorList>
            <person name="Kudirkiene E."/>
            <person name="Bojesen A.M."/>
        </authorList>
    </citation>
    <scope>NUCLEOTIDE SEQUENCE [LARGE SCALE GENOMIC DNA]</scope>
    <source>
        <strain evidence="10 11">59/S3/89</strain>
    </source>
</reference>
<dbReference type="PANTHER" id="PTHR43542">
    <property type="entry name" value="METHYLTRANSFERASE"/>
    <property type="match status" value="1"/>
</dbReference>
<dbReference type="STRING" id="505345.QV06_04855"/>
<name>A0A1A7PSY8_9PAST</name>
<dbReference type="EMBL" id="JTJR01000018">
    <property type="protein sequence ID" value="OBX04856.1"/>
    <property type="molecule type" value="Genomic_DNA"/>
</dbReference>
<dbReference type="Pfam" id="PF03602">
    <property type="entry name" value="Cons_hypoth95"/>
    <property type="match status" value="1"/>
</dbReference>
<evidence type="ECO:0000256" key="8">
    <source>
        <dbReference type="PIRNR" id="PIRNR004553"/>
    </source>
</evidence>
<evidence type="ECO:0000256" key="4">
    <source>
        <dbReference type="ARBA" id="ARBA00013682"/>
    </source>
</evidence>
<keyword evidence="5 8" id="KW-0489">Methyltransferase</keyword>
<evidence type="ECO:0000256" key="3">
    <source>
        <dbReference type="ARBA" id="ARBA00012141"/>
    </source>
</evidence>
<evidence type="ECO:0000256" key="9">
    <source>
        <dbReference type="SAM" id="Coils"/>
    </source>
</evidence>
<keyword evidence="8" id="KW-0949">S-adenosyl-L-methionine</keyword>
<comment type="caution">
    <text evidence="10">The sequence shown here is derived from an EMBL/GenBank/DDBJ whole genome shotgun (WGS) entry which is preliminary data.</text>
</comment>
<dbReference type="Gene3D" id="3.40.50.150">
    <property type="entry name" value="Vaccinia Virus protein VP39"/>
    <property type="match status" value="1"/>
</dbReference>
<keyword evidence="8" id="KW-0698">rRNA processing</keyword>
<dbReference type="SUPFAM" id="SSF53335">
    <property type="entry name" value="S-adenosyl-L-methionine-dependent methyltransferases"/>
    <property type="match status" value="1"/>
</dbReference>
<evidence type="ECO:0000256" key="7">
    <source>
        <dbReference type="ARBA" id="ARBA00048326"/>
    </source>
</evidence>
<dbReference type="CDD" id="cd02440">
    <property type="entry name" value="AdoMet_MTases"/>
    <property type="match status" value="1"/>
</dbReference>
<evidence type="ECO:0000256" key="2">
    <source>
        <dbReference type="ARBA" id="ARBA00005269"/>
    </source>
</evidence>
<keyword evidence="6 8" id="KW-0808">Transferase</keyword>
<dbReference type="AlphaFoldDB" id="A0A1A7PSY8"/>
<dbReference type="Proteomes" id="UP000092626">
    <property type="component" value="Unassembled WGS sequence"/>
</dbReference>
<dbReference type="InterPro" id="IPR004398">
    <property type="entry name" value="RNA_MeTrfase_RsmD"/>
</dbReference>
<evidence type="ECO:0000256" key="5">
    <source>
        <dbReference type="ARBA" id="ARBA00022603"/>
    </source>
</evidence>
<feature type="coiled-coil region" evidence="9">
    <location>
        <begin position="84"/>
        <end position="111"/>
    </location>
</feature>
<accession>A0A1A7PSY8</accession>
<protein>
    <recommendedName>
        <fullName evidence="4 8">Ribosomal RNA small subunit methyltransferase D</fullName>
        <ecNumber evidence="3 8">2.1.1.171</ecNumber>
    </recommendedName>
</protein>
<dbReference type="InterPro" id="IPR002052">
    <property type="entry name" value="DNA_methylase_N6_adenine_CS"/>
</dbReference>
<organism evidence="10 11">
    <name type="scientific">Gallibacterium genomosp. 3</name>
    <dbReference type="NCBI Taxonomy" id="505345"/>
    <lineage>
        <taxon>Bacteria</taxon>
        <taxon>Pseudomonadati</taxon>
        <taxon>Pseudomonadota</taxon>
        <taxon>Gammaproteobacteria</taxon>
        <taxon>Pasteurellales</taxon>
        <taxon>Pasteurellaceae</taxon>
        <taxon>Gallibacterium</taxon>
    </lineage>
</organism>